<dbReference type="PRINTS" id="PR01607">
    <property type="entry name" value="APYRASEFAMLY"/>
</dbReference>
<feature type="domain" description="Calcineurin-like phosphoesterase" evidence="4">
    <location>
        <begin position="43"/>
        <end position="277"/>
    </location>
</feature>
<keyword evidence="3" id="KW-0547">Nucleotide-binding</keyword>
<dbReference type="Gene3D" id="3.90.780.10">
    <property type="entry name" value="5'-Nucleotidase, C-terminal domain"/>
    <property type="match status" value="1"/>
</dbReference>
<protein>
    <submittedName>
        <fullName evidence="6">5'-nucleotidase C-terminal domain-containing protein</fullName>
    </submittedName>
</protein>
<evidence type="ECO:0000313" key="7">
    <source>
        <dbReference type="Proteomes" id="UP001163726"/>
    </source>
</evidence>
<dbReference type="InterPro" id="IPR036907">
    <property type="entry name" value="5'-Nucleotdase_C_sf"/>
</dbReference>
<feature type="domain" description="5'-Nucleotidase C-terminal" evidence="5">
    <location>
        <begin position="435"/>
        <end position="578"/>
    </location>
</feature>
<reference evidence="6" key="1">
    <citation type="submission" date="2022-10" db="EMBL/GenBank/DDBJ databases">
        <title>Catenovulum adriacola sp. nov. isolated in the Harbour of Susak.</title>
        <authorList>
            <person name="Schoch T."/>
            <person name="Reich S.J."/>
            <person name="Stoeferle S."/>
            <person name="Flaiz M."/>
            <person name="Kazda M."/>
            <person name="Riedel C.U."/>
            <person name="Duerre P."/>
        </authorList>
    </citation>
    <scope>NUCLEOTIDE SEQUENCE</scope>
    <source>
        <strain evidence="6">TS8</strain>
    </source>
</reference>
<evidence type="ECO:0000256" key="2">
    <source>
        <dbReference type="ARBA" id="ARBA00022729"/>
    </source>
</evidence>
<keyword evidence="7" id="KW-1185">Reference proteome</keyword>
<dbReference type="InterPro" id="IPR029052">
    <property type="entry name" value="Metallo-depent_PP-like"/>
</dbReference>
<accession>A0ABY7ANX4</accession>
<organism evidence="6 7">
    <name type="scientific">Catenovulum adriaticum</name>
    <dbReference type="NCBI Taxonomy" id="2984846"/>
    <lineage>
        <taxon>Bacteria</taxon>
        <taxon>Pseudomonadati</taxon>
        <taxon>Pseudomonadota</taxon>
        <taxon>Gammaproteobacteria</taxon>
        <taxon>Alteromonadales</taxon>
        <taxon>Alteromonadaceae</taxon>
        <taxon>Catenovulum</taxon>
    </lineage>
</organism>
<evidence type="ECO:0000259" key="4">
    <source>
        <dbReference type="Pfam" id="PF00149"/>
    </source>
</evidence>
<dbReference type="InterPro" id="IPR008334">
    <property type="entry name" value="5'-Nucleotdase_C"/>
</dbReference>
<keyword evidence="3" id="KW-0378">Hydrolase</keyword>
<evidence type="ECO:0000256" key="1">
    <source>
        <dbReference type="ARBA" id="ARBA00006654"/>
    </source>
</evidence>
<dbReference type="InterPro" id="IPR006179">
    <property type="entry name" value="5_nucleotidase/apyrase"/>
</dbReference>
<gene>
    <name evidence="6" type="ORF">OLW01_05575</name>
</gene>
<evidence type="ECO:0000259" key="5">
    <source>
        <dbReference type="Pfam" id="PF02872"/>
    </source>
</evidence>
<name>A0ABY7ANX4_9ALTE</name>
<evidence type="ECO:0000256" key="3">
    <source>
        <dbReference type="RuleBase" id="RU362119"/>
    </source>
</evidence>
<dbReference type="PANTHER" id="PTHR11575:SF24">
    <property type="entry name" value="5'-NUCLEOTIDASE"/>
    <property type="match status" value="1"/>
</dbReference>
<dbReference type="PROSITE" id="PS51257">
    <property type="entry name" value="PROKAR_LIPOPROTEIN"/>
    <property type="match status" value="1"/>
</dbReference>
<dbReference type="Proteomes" id="UP001163726">
    <property type="component" value="Chromosome"/>
</dbReference>
<dbReference type="Pfam" id="PF00149">
    <property type="entry name" value="Metallophos"/>
    <property type="match status" value="1"/>
</dbReference>
<evidence type="ECO:0000313" key="6">
    <source>
        <dbReference type="EMBL" id="WAJ71268.1"/>
    </source>
</evidence>
<proteinExistence type="inferred from homology"/>
<sequence>MKNRFKVSLVSAAYTALLAGCNLDINDNDDDNQNNQAKAIDVTILHMNDHHSHIAADSFDFDVSTLSLSAKAENDAAINEVEVTYGGFPMLVSLFEQEAANHKNVLKLHSGDAITGTLYYSLYKGEADAAMMNQVCFDAFALGNHEFDDGDSGLANFLDELSSGSCETPVLAANVSPADDSAIKAGYIQPYTIIKKEGEKIGIVGIDIAGKTKNSSQPDDGTVFLDETTTAQQYIDELTDMGVNKIILLTHYQYENDLAMVANLEGVDVVVGGDSHTLLGDSTFSDLGFNPVGQYPTRVTDKMGNQVCVVQAWEYAHIMGKLDVSFDKAGHVVSCQGEPLMPVSDQFAYEFSDSETRELSEQDKMLVSQALTQHSEVVVTQADTATSTLIADYDQQVNELTQQVIGTVATDLCLDRFPGQARSTLCDATATYEYGSDISNVVAKAFMMVTPTADIGIQNAGGVRVDVAAGDFTIADAFTLLPFSNTLVTLEMTGQQIVDVLEDALANTLDNEGSTGSYPYASGLRFNVDASAAKGSRVSNVEVNPRVAASWTTIDLNTTYTVVTNDFIASGQDGYATFGTVFNSGDYVDTYTEYAQGLIDYAEMLSEDNMTIDKLPAEEYSTQNYIGRDACNHSTDTDCTGY</sequence>
<dbReference type="PROSITE" id="PS00786">
    <property type="entry name" value="5_NUCLEOTIDASE_2"/>
    <property type="match status" value="1"/>
</dbReference>
<dbReference type="SUPFAM" id="SSF56300">
    <property type="entry name" value="Metallo-dependent phosphatases"/>
    <property type="match status" value="1"/>
</dbReference>
<dbReference type="Gene3D" id="3.60.21.10">
    <property type="match status" value="1"/>
</dbReference>
<dbReference type="SUPFAM" id="SSF55816">
    <property type="entry name" value="5'-nucleotidase (syn. UDP-sugar hydrolase), C-terminal domain"/>
    <property type="match status" value="1"/>
</dbReference>
<dbReference type="Pfam" id="PF02872">
    <property type="entry name" value="5_nucleotid_C"/>
    <property type="match status" value="1"/>
</dbReference>
<comment type="similarity">
    <text evidence="1 3">Belongs to the 5'-nucleotidase family.</text>
</comment>
<dbReference type="PANTHER" id="PTHR11575">
    <property type="entry name" value="5'-NUCLEOTIDASE-RELATED"/>
    <property type="match status" value="1"/>
</dbReference>
<dbReference type="InterPro" id="IPR004843">
    <property type="entry name" value="Calcineurin-like_PHP"/>
</dbReference>
<dbReference type="RefSeq" id="WP_268075744.1">
    <property type="nucleotide sequence ID" value="NZ_CP109965.1"/>
</dbReference>
<dbReference type="EMBL" id="CP109965">
    <property type="protein sequence ID" value="WAJ71268.1"/>
    <property type="molecule type" value="Genomic_DNA"/>
</dbReference>
<keyword evidence="2" id="KW-0732">Signal</keyword>
<dbReference type="InterPro" id="IPR006146">
    <property type="entry name" value="5'-Nucleotdase_CS"/>
</dbReference>